<dbReference type="InterPro" id="IPR034660">
    <property type="entry name" value="DinB/YfiT-like"/>
</dbReference>
<dbReference type="SUPFAM" id="SSF109854">
    <property type="entry name" value="DinB/YfiT-like putative metalloenzymes"/>
    <property type="match status" value="1"/>
</dbReference>
<feature type="region of interest" description="Disordered" evidence="1">
    <location>
        <begin position="187"/>
        <end position="215"/>
    </location>
</feature>
<accession>A0ABW1FS23</accession>
<organism evidence="3 4">
    <name type="scientific">Streptomyces ramulosus</name>
    <dbReference type="NCBI Taxonomy" id="47762"/>
    <lineage>
        <taxon>Bacteria</taxon>
        <taxon>Bacillati</taxon>
        <taxon>Actinomycetota</taxon>
        <taxon>Actinomycetes</taxon>
        <taxon>Kitasatosporales</taxon>
        <taxon>Streptomycetaceae</taxon>
        <taxon>Streptomyces</taxon>
    </lineage>
</organism>
<sequence>MSTPDFTRRCAEIARQTTQLRQLVETADALTPVPTCPGWHLGQLVRHVGGAHRWAEEIVRTTREVPDDLVNAVAPRRAEDMAALGAWLDEGAERLVEQLHTAGPHARVWTVLPDETSPEFWARRMAGETLVHRADAALAVGAEFTATDEAARDAIDEWLSFCDHPEAYAPLPDAPAVLGPGRLLAFDTTADAPGTPGDGPATGSGPPADAPTAGSAAAPAVPARWLIDLTGDTPVLHRTAAPAAVTVRAAPAALLLFLYGRPVPDGALEITGDRDLLALWRERAAFWLT</sequence>
<feature type="compositionally biased region" description="Low complexity" evidence="1">
    <location>
        <begin position="203"/>
        <end position="215"/>
    </location>
</feature>
<gene>
    <name evidence="3" type="ORF">ACFP3M_22955</name>
</gene>
<dbReference type="PANTHER" id="PTHR40758:SF1">
    <property type="entry name" value="CONSERVED PROTEIN"/>
    <property type="match status" value="1"/>
</dbReference>
<protein>
    <submittedName>
        <fullName evidence="3">Maleylpyruvate isomerase family mycothiol-dependent enzyme</fullName>
    </submittedName>
</protein>
<dbReference type="Pfam" id="PF11716">
    <property type="entry name" value="MDMPI_N"/>
    <property type="match status" value="1"/>
</dbReference>
<keyword evidence="4" id="KW-1185">Reference proteome</keyword>
<dbReference type="EMBL" id="JBHSPW010000011">
    <property type="protein sequence ID" value="MFC5895658.1"/>
    <property type="molecule type" value="Genomic_DNA"/>
</dbReference>
<evidence type="ECO:0000259" key="2">
    <source>
        <dbReference type="Pfam" id="PF11716"/>
    </source>
</evidence>
<dbReference type="RefSeq" id="WP_345088372.1">
    <property type="nucleotide sequence ID" value="NZ_BAAAWG010000014.1"/>
</dbReference>
<evidence type="ECO:0000313" key="4">
    <source>
        <dbReference type="Proteomes" id="UP001596241"/>
    </source>
</evidence>
<reference evidence="4" key="1">
    <citation type="journal article" date="2019" name="Int. J. Syst. Evol. Microbiol.">
        <title>The Global Catalogue of Microorganisms (GCM) 10K type strain sequencing project: providing services to taxonomists for standard genome sequencing and annotation.</title>
        <authorList>
            <consortium name="The Broad Institute Genomics Platform"/>
            <consortium name="The Broad Institute Genome Sequencing Center for Infectious Disease"/>
            <person name="Wu L."/>
            <person name="Ma J."/>
        </authorList>
    </citation>
    <scope>NUCLEOTIDE SEQUENCE [LARGE SCALE GENOMIC DNA]</scope>
    <source>
        <strain evidence="4">CGMCC 1.15809</strain>
    </source>
</reference>
<name>A0ABW1FS23_9ACTN</name>
<dbReference type="InterPro" id="IPR024344">
    <property type="entry name" value="MDMPI_metal-binding"/>
</dbReference>
<dbReference type="InterPro" id="IPR017517">
    <property type="entry name" value="Maleyloyr_isom"/>
</dbReference>
<proteinExistence type="predicted"/>
<feature type="domain" description="Mycothiol-dependent maleylpyruvate isomerase metal-binding" evidence="2">
    <location>
        <begin position="11"/>
        <end position="137"/>
    </location>
</feature>
<dbReference type="NCBIfam" id="TIGR03083">
    <property type="entry name" value="maleylpyruvate isomerase family mycothiol-dependent enzyme"/>
    <property type="match status" value="1"/>
</dbReference>
<dbReference type="Proteomes" id="UP001596241">
    <property type="component" value="Unassembled WGS sequence"/>
</dbReference>
<evidence type="ECO:0000313" key="3">
    <source>
        <dbReference type="EMBL" id="MFC5895658.1"/>
    </source>
</evidence>
<comment type="caution">
    <text evidence="3">The sequence shown here is derived from an EMBL/GenBank/DDBJ whole genome shotgun (WGS) entry which is preliminary data.</text>
</comment>
<dbReference type="PANTHER" id="PTHR40758">
    <property type="entry name" value="CONSERVED PROTEIN"/>
    <property type="match status" value="1"/>
</dbReference>
<evidence type="ECO:0000256" key="1">
    <source>
        <dbReference type="SAM" id="MobiDB-lite"/>
    </source>
</evidence>
<dbReference type="GO" id="GO:0016853">
    <property type="term" value="F:isomerase activity"/>
    <property type="evidence" value="ECO:0007669"/>
    <property type="project" value="UniProtKB-KW"/>
</dbReference>
<keyword evidence="3" id="KW-0413">Isomerase</keyword>